<sequence>MFMHSHFIETSTVPVTSAETSRKRTADEEEPADVPSASRRRRIASTDTSSYIGPTFPNCCANGVMEQAYVIPSSPSYGPVTIPNAQATMAPIFAPQVIAPQIHAQLTAVPSRSIVHNMTPIALHLHAPPPITSNFAYFLPHTAHMIQPLMGLRLPTAQFVTQDIPLAEQGFFPPLMGDIPEEYSGIQRPLDDFPVIPTPQPLAVNASRNWDNQYHLFPGFSYFPRPVNAYMNPFSSRGRGAQNQSAQIGIDHVPAVLGGNQIGNPVSSIAPNVAASAETGVQSNSGRMWTARNHNTLPMVDGPVAIPTLSAHWIPQPNLLPRRDETDDDLASSSSTERTDISRLDTEFRAWEAAVLQIFDRMAPQINASRMPPRGISRSEIDKLGSFRLSDTTLVKEKLCVICQCDFEKRDLIRELPCSHHFHLKCVDKWLRSNRSCPICRKNAVPDETNMNLEALAVASRYSPTVSQFARSVEDGVSDIDLLTAVSGNSATGTGRPAVQVITQAGTTPDQEDDSSIPDLQF</sequence>
<evidence type="ECO:0000313" key="8">
    <source>
        <dbReference type="WBParaSite" id="TCLT_0000711301-mRNA-1"/>
    </source>
</evidence>
<evidence type="ECO:0000256" key="2">
    <source>
        <dbReference type="ARBA" id="ARBA00022833"/>
    </source>
</evidence>
<dbReference type="OrthoDB" id="5823472at2759"/>
<dbReference type="PANTHER" id="PTHR46171">
    <property type="entry name" value="GH10160P"/>
    <property type="match status" value="1"/>
</dbReference>
<keyword evidence="7" id="KW-1185">Reference proteome</keyword>
<evidence type="ECO:0000313" key="6">
    <source>
        <dbReference type="EMBL" id="VDN04526.1"/>
    </source>
</evidence>
<keyword evidence="1 3" id="KW-0479">Metal-binding</keyword>
<dbReference type="WBParaSite" id="TCLT_0000711301-mRNA-1">
    <property type="protein sequence ID" value="TCLT_0000711301-mRNA-1"/>
    <property type="gene ID" value="TCLT_0000711301"/>
</dbReference>
<dbReference type="EMBL" id="UYYF01004474">
    <property type="protein sequence ID" value="VDN04526.1"/>
    <property type="molecule type" value="Genomic_DNA"/>
</dbReference>
<evidence type="ECO:0000259" key="5">
    <source>
        <dbReference type="PROSITE" id="PS50089"/>
    </source>
</evidence>
<dbReference type="Pfam" id="PF13639">
    <property type="entry name" value="zf-RING_2"/>
    <property type="match status" value="1"/>
</dbReference>
<dbReference type="PROSITE" id="PS50089">
    <property type="entry name" value="ZF_RING_2"/>
    <property type="match status" value="1"/>
</dbReference>
<feature type="compositionally biased region" description="Polar residues" evidence="4">
    <location>
        <begin position="8"/>
        <end position="19"/>
    </location>
</feature>
<dbReference type="STRING" id="103827.A0A0N5D2J9"/>
<feature type="domain" description="RING-type" evidence="5">
    <location>
        <begin position="400"/>
        <end position="441"/>
    </location>
</feature>
<dbReference type="InterPro" id="IPR013083">
    <property type="entry name" value="Znf_RING/FYVE/PHD"/>
</dbReference>
<protein>
    <submittedName>
        <fullName evidence="8">RING-type domain-containing protein</fullName>
    </submittedName>
</protein>
<accession>A0A0N5D2J9</accession>
<dbReference type="GO" id="GO:0016567">
    <property type="term" value="P:protein ubiquitination"/>
    <property type="evidence" value="ECO:0007669"/>
    <property type="project" value="TreeGrafter"/>
</dbReference>
<dbReference type="PANTHER" id="PTHR46171:SF3">
    <property type="entry name" value="GH10160P"/>
    <property type="match status" value="1"/>
</dbReference>
<dbReference type="SUPFAM" id="SSF57850">
    <property type="entry name" value="RING/U-box"/>
    <property type="match status" value="1"/>
</dbReference>
<evidence type="ECO:0000313" key="7">
    <source>
        <dbReference type="Proteomes" id="UP000276776"/>
    </source>
</evidence>
<organism evidence="8">
    <name type="scientific">Thelazia callipaeda</name>
    <name type="common">Oriental eyeworm</name>
    <name type="synonym">Parasitic nematode</name>
    <dbReference type="NCBI Taxonomy" id="103827"/>
    <lineage>
        <taxon>Eukaryota</taxon>
        <taxon>Metazoa</taxon>
        <taxon>Ecdysozoa</taxon>
        <taxon>Nematoda</taxon>
        <taxon>Chromadorea</taxon>
        <taxon>Rhabditida</taxon>
        <taxon>Spirurina</taxon>
        <taxon>Spiruromorpha</taxon>
        <taxon>Thelazioidea</taxon>
        <taxon>Thelaziidae</taxon>
        <taxon>Thelazia</taxon>
    </lineage>
</organism>
<feature type="region of interest" description="Disordered" evidence="4">
    <location>
        <begin position="1"/>
        <end position="49"/>
    </location>
</feature>
<feature type="region of interest" description="Disordered" evidence="4">
    <location>
        <begin position="317"/>
        <end position="338"/>
    </location>
</feature>
<dbReference type="Gene3D" id="3.30.40.10">
    <property type="entry name" value="Zinc/RING finger domain, C3HC4 (zinc finger)"/>
    <property type="match status" value="1"/>
</dbReference>
<name>A0A0N5D2J9_THECL</name>
<dbReference type="SMART" id="SM00184">
    <property type="entry name" value="RING"/>
    <property type="match status" value="1"/>
</dbReference>
<proteinExistence type="predicted"/>
<dbReference type="GO" id="GO:0008270">
    <property type="term" value="F:zinc ion binding"/>
    <property type="evidence" value="ECO:0007669"/>
    <property type="project" value="UniProtKB-KW"/>
</dbReference>
<dbReference type="CDD" id="cd16472">
    <property type="entry name" value="RING-H2_RNF38-like"/>
    <property type="match status" value="1"/>
</dbReference>
<evidence type="ECO:0000256" key="3">
    <source>
        <dbReference type="PROSITE-ProRule" id="PRU00175"/>
    </source>
</evidence>
<keyword evidence="1 3" id="KW-0863">Zinc-finger</keyword>
<gene>
    <name evidence="6" type="ORF">TCLT_LOCUS7102</name>
</gene>
<keyword evidence="2" id="KW-0862">Zinc</keyword>
<dbReference type="AlphaFoldDB" id="A0A0N5D2J9"/>
<evidence type="ECO:0000256" key="1">
    <source>
        <dbReference type="ARBA" id="ARBA00022771"/>
    </source>
</evidence>
<evidence type="ECO:0000256" key="4">
    <source>
        <dbReference type="SAM" id="MobiDB-lite"/>
    </source>
</evidence>
<reference evidence="6 7" key="2">
    <citation type="submission" date="2018-11" db="EMBL/GenBank/DDBJ databases">
        <authorList>
            <consortium name="Pathogen Informatics"/>
        </authorList>
    </citation>
    <scope>NUCLEOTIDE SEQUENCE [LARGE SCALE GENOMIC DNA]</scope>
</reference>
<dbReference type="GO" id="GO:0061630">
    <property type="term" value="F:ubiquitin protein ligase activity"/>
    <property type="evidence" value="ECO:0007669"/>
    <property type="project" value="TreeGrafter"/>
</dbReference>
<dbReference type="Proteomes" id="UP000276776">
    <property type="component" value="Unassembled WGS sequence"/>
</dbReference>
<dbReference type="OMA" id="CQCDFEK"/>
<dbReference type="InterPro" id="IPR001841">
    <property type="entry name" value="Znf_RING"/>
</dbReference>
<reference evidence="8" key="1">
    <citation type="submission" date="2017-02" db="UniProtKB">
        <authorList>
            <consortium name="WormBaseParasite"/>
        </authorList>
    </citation>
    <scope>IDENTIFICATION</scope>
</reference>